<dbReference type="Proteomes" id="UP000274429">
    <property type="component" value="Unassembled WGS sequence"/>
</dbReference>
<name>A0A3P7FK84_HYDTA</name>
<sequence>MRGTDSSMVRVGWKFTSRGSALPNGSTIASDKPWDLLASERLCHPEESHQCEADDDVLAEGSTTVERVEGSWSLDSMLHEATGRIWKARWLRVTPETTFGSGTWQCWIEGPDLFENKSIGERRSKDSPTPEAEHQIN</sequence>
<gene>
    <name evidence="2" type="ORF">TTAC_LOCUS11443</name>
</gene>
<feature type="region of interest" description="Disordered" evidence="1">
    <location>
        <begin position="117"/>
        <end position="137"/>
    </location>
</feature>
<organism evidence="2 3">
    <name type="scientific">Hydatigena taeniaeformis</name>
    <name type="common">Feline tapeworm</name>
    <name type="synonym">Taenia taeniaeformis</name>
    <dbReference type="NCBI Taxonomy" id="6205"/>
    <lineage>
        <taxon>Eukaryota</taxon>
        <taxon>Metazoa</taxon>
        <taxon>Spiralia</taxon>
        <taxon>Lophotrochozoa</taxon>
        <taxon>Platyhelminthes</taxon>
        <taxon>Cestoda</taxon>
        <taxon>Eucestoda</taxon>
        <taxon>Cyclophyllidea</taxon>
        <taxon>Taeniidae</taxon>
        <taxon>Hydatigera</taxon>
    </lineage>
</organism>
<dbReference type="EMBL" id="UYWX01024215">
    <property type="protein sequence ID" value="VDM36511.1"/>
    <property type="molecule type" value="Genomic_DNA"/>
</dbReference>
<dbReference type="AlphaFoldDB" id="A0A3P7FK84"/>
<protein>
    <submittedName>
        <fullName evidence="2">Uncharacterized protein</fullName>
    </submittedName>
</protein>
<evidence type="ECO:0000313" key="3">
    <source>
        <dbReference type="Proteomes" id="UP000274429"/>
    </source>
</evidence>
<proteinExistence type="predicted"/>
<accession>A0A3P7FK84</accession>
<evidence type="ECO:0000256" key="1">
    <source>
        <dbReference type="SAM" id="MobiDB-lite"/>
    </source>
</evidence>
<evidence type="ECO:0000313" key="2">
    <source>
        <dbReference type="EMBL" id="VDM36511.1"/>
    </source>
</evidence>
<keyword evidence="3" id="KW-1185">Reference proteome</keyword>
<reference evidence="2 3" key="1">
    <citation type="submission" date="2018-11" db="EMBL/GenBank/DDBJ databases">
        <authorList>
            <consortium name="Pathogen Informatics"/>
        </authorList>
    </citation>
    <scope>NUCLEOTIDE SEQUENCE [LARGE SCALE GENOMIC DNA]</scope>
</reference>